<name>A0A7H1MXH6_9PROT</name>
<dbReference type="PANTHER" id="PTHR33986">
    <property type="entry name" value="OS02G0535700 PROTEIN"/>
    <property type="match status" value="1"/>
</dbReference>
<sequence length="370" mass="40787">MTNEPSTPPSNSPRTWLVIGDKLGDNAQVQALAAALGWPCETRRLVFRPQYVKGKPTFRASLHHLNLSASDPLQPPWPELILTIGRRPSMAALWIKEQAQGRVKIVLIGRPRRLWERFDLVVASSQYRVPDRPNLLRLSLPLLQVDEAAIASAAAAWTERLAPLPRPLTAVLVGGPTGPFLFDAAVTRDFLTAIERTTGGAGTLFVTTSRRTPADVIAALEQHLPSTAVLYHWCEGDTDNPYKALLGLADQFVVTGDSASMLVEVARLSKPLAIFPLPERSSFSLAWRRRLSELLQPPADRQPRSKVLATIGGWLFDRGVVLSSREFEVLYRVLTERGLATMLGNPFPRRSDSALNELPAVVARIHSILT</sequence>
<protein>
    <submittedName>
        <fullName evidence="1">Mitochondrial fission ELM1 family protein</fullName>
    </submittedName>
</protein>
<evidence type="ECO:0000313" key="1">
    <source>
        <dbReference type="EMBL" id="QNT68162.1"/>
    </source>
</evidence>
<reference evidence="1 2" key="1">
    <citation type="submission" date="2020-05" db="EMBL/GenBank/DDBJ databases">
        <title>Complete closed genome sequence of Defluviicoccus vanus.</title>
        <authorList>
            <person name="Bessarab I."/>
            <person name="Arumugam K."/>
            <person name="Maszenan A.M."/>
            <person name="Seviour R.J."/>
            <person name="Williams R.B."/>
        </authorList>
    </citation>
    <scope>NUCLEOTIDE SEQUENCE [LARGE SCALE GENOMIC DNA]</scope>
    <source>
        <strain evidence="1 2">Ben 114</strain>
    </source>
</reference>
<dbReference type="KEGG" id="dvn:HQ394_00760"/>
<dbReference type="PANTHER" id="PTHR33986:SF15">
    <property type="entry name" value="MITOCHONDRIAL FISSION PROTEIN ELM1"/>
    <property type="match status" value="1"/>
</dbReference>
<dbReference type="Pfam" id="PF06258">
    <property type="entry name" value="Mito_fiss_Elm1"/>
    <property type="match status" value="1"/>
</dbReference>
<dbReference type="RefSeq" id="WP_190261604.1">
    <property type="nucleotide sequence ID" value="NZ_CP053923.1"/>
</dbReference>
<accession>A0A7H1MXH6</accession>
<keyword evidence="2" id="KW-1185">Reference proteome</keyword>
<dbReference type="InterPro" id="IPR009367">
    <property type="entry name" value="Elm1-like"/>
</dbReference>
<evidence type="ECO:0000313" key="2">
    <source>
        <dbReference type="Proteomes" id="UP000516369"/>
    </source>
</evidence>
<gene>
    <name evidence="1" type="ORF">HQ394_00760</name>
</gene>
<organism evidence="1 2">
    <name type="scientific">Defluviicoccus vanus</name>
    <dbReference type="NCBI Taxonomy" id="111831"/>
    <lineage>
        <taxon>Bacteria</taxon>
        <taxon>Pseudomonadati</taxon>
        <taxon>Pseudomonadota</taxon>
        <taxon>Alphaproteobacteria</taxon>
        <taxon>Rhodospirillales</taxon>
        <taxon>Rhodospirillaceae</taxon>
        <taxon>Defluviicoccus</taxon>
    </lineage>
</organism>
<dbReference type="EMBL" id="CP053923">
    <property type="protein sequence ID" value="QNT68162.1"/>
    <property type="molecule type" value="Genomic_DNA"/>
</dbReference>
<dbReference type="AlphaFoldDB" id="A0A7H1MXH6"/>
<dbReference type="Proteomes" id="UP000516369">
    <property type="component" value="Chromosome"/>
</dbReference>
<proteinExistence type="predicted"/>